<feature type="signal peptide" evidence="1">
    <location>
        <begin position="1"/>
        <end position="31"/>
    </location>
</feature>
<organism evidence="2 3">
    <name type="scientific">Neoroseomonas marina</name>
    <dbReference type="NCBI Taxonomy" id="1232220"/>
    <lineage>
        <taxon>Bacteria</taxon>
        <taxon>Pseudomonadati</taxon>
        <taxon>Pseudomonadota</taxon>
        <taxon>Alphaproteobacteria</taxon>
        <taxon>Acetobacterales</taxon>
        <taxon>Acetobacteraceae</taxon>
        <taxon>Neoroseomonas</taxon>
    </lineage>
</organism>
<comment type="caution">
    <text evidence="2">The sequence shown here is derived from an EMBL/GenBank/DDBJ whole genome shotgun (WGS) entry which is preliminary data.</text>
</comment>
<name>A0A848EIN0_9PROT</name>
<dbReference type="Proteomes" id="UP000548582">
    <property type="component" value="Unassembled WGS sequence"/>
</dbReference>
<dbReference type="Pfam" id="PF11162">
    <property type="entry name" value="DUF2946"/>
    <property type="match status" value="1"/>
</dbReference>
<accession>A0A848EIN0</accession>
<protein>
    <submittedName>
        <fullName evidence="2">DUF2946 family protein</fullName>
    </submittedName>
</protein>
<feature type="chain" id="PRO_5032929244" evidence="1">
    <location>
        <begin position="32"/>
        <end position="124"/>
    </location>
</feature>
<evidence type="ECO:0000313" key="3">
    <source>
        <dbReference type="Proteomes" id="UP000548582"/>
    </source>
</evidence>
<reference evidence="2 3" key="1">
    <citation type="submission" date="2020-03" db="EMBL/GenBank/DDBJ databases">
        <authorList>
            <person name="Sun Q."/>
        </authorList>
    </citation>
    <scope>NUCLEOTIDE SEQUENCE [LARGE SCALE GENOMIC DNA]</scope>
    <source>
        <strain evidence="2 3">JC162</strain>
    </source>
</reference>
<dbReference type="RefSeq" id="WP_170055476.1">
    <property type="nucleotide sequence ID" value="NZ_JABBKX010000007.1"/>
</dbReference>
<gene>
    <name evidence="2" type="ORF">GWK16_18610</name>
</gene>
<keyword evidence="3" id="KW-1185">Reference proteome</keyword>
<dbReference type="AlphaFoldDB" id="A0A848EIN0"/>
<dbReference type="EMBL" id="JABBKX010000007">
    <property type="protein sequence ID" value="NMJ43267.1"/>
    <property type="molecule type" value="Genomic_DNA"/>
</dbReference>
<evidence type="ECO:0000313" key="2">
    <source>
        <dbReference type="EMBL" id="NMJ43267.1"/>
    </source>
</evidence>
<dbReference type="InterPro" id="IPR021333">
    <property type="entry name" value="DUF2946"/>
</dbReference>
<evidence type="ECO:0000256" key="1">
    <source>
        <dbReference type="SAM" id="SignalP"/>
    </source>
</evidence>
<sequence>MIRLPRFLSRLVALALLVQAVLAPAHCLAMAAAPSGLAAVICSADGTRTVHVGPDGQEMPAPDSGSGACLACPALPQAAVLVPPAVPTPAWGAAPVAWHALAAEALPPAARAPPFAPRAPPPFG</sequence>
<keyword evidence="1" id="KW-0732">Signal</keyword>
<proteinExistence type="predicted"/>